<comment type="caution">
    <text evidence="3">The sequence shown here is derived from an EMBL/GenBank/DDBJ whole genome shotgun (WGS) entry which is preliminary data.</text>
</comment>
<gene>
    <name evidence="3" type="ORF">H0921_00455</name>
</gene>
<reference evidence="3 4" key="1">
    <citation type="submission" date="2020-07" db="EMBL/GenBank/DDBJ databases">
        <title>Thermogemmata thermophila gen. nov., sp. nov., a novel moderate thermophilic planctomycete from a Kamchatka hot spring.</title>
        <authorList>
            <person name="Elcheninov A.G."/>
            <person name="Podosokorskaya O.A."/>
            <person name="Kovaleva O.L."/>
            <person name="Novikov A."/>
            <person name="Bonch-Osmolovskaya E.A."/>
            <person name="Toshchakov S.V."/>
            <person name="Kublanov I.V."/>
        </authorList>
    </citation>
    <scope>NUCLEOTIDE SEQUENCE [LARGE SCALE GENOMIC DNA]</scope>
    <source>
        <strain evidence="3 4">2918</strain>
    </source>
</reference>
<dbReference type="PANTHER" id="PTHR30093:SF2">
    <property type="entry name" value="TYPE II SECRETION SYSTEM PROTEIN H"/>
    <property type="match status" value="1"/>
</dbReference>
<dbReference type="InterPro" id="IPR045584">
    <property type="entry name" value="Pilin-like"/>
</dbReference>
<dbReference type="NCBIfam" id="TIGR02532">
    <property type="entry name" value="IV_pilin_GFxxxE"/>
    <property type="match status" value="1"/>
</dbReference>
<dbReference type="Gene3D" id="3.30.700.10">
    <property type="entry name" value="Glycoprotein, Type 4 Pilin"/>
    <property type="match status" value="1"/>
</dbReference>
<name>A0A7V9AA33_9BACT</name>
<evidence type="ECO:0000256" key="1">
    <source>
        <dbReference type="SAM" id="Phobius"/>
    </source>
</evidence>
<dbReference type="PANTHER" id="PTHR30093">
    <property type="entry name" value="GENERAL SECRETION PATHWAY PROTEIN G"/>
    <property type="match status" value="1"/>
</dbReference>
<protein>
    <submittedName>
        <fullName evidence="3">DUF1559 domain-containing protein</fullName>
    </submittedName>
</protein>
<sequence>MFRGSLLGRRAFTLIELLVVIAIIAILIGLLLPAVQKVREAAARSTCQNNLKQIALAAHNYESQHGKLPPGGVGPPIGSGFNWNAPHNGVLTFLLPQLEQGNIYQQISTNVNPQGQTVGLVYFENNPPAAANTGWWNNAINFQVAQYRIKTFLCPSDEPDSNTTGVFITAYMENLTFTGGYYPNPTGNLFGKTNYVGSAGAIGNAQSSAFYNTYRGPFYNRSAERLASIRDGNSNTAMFGETLMGRETGARDFAASWFGVGYGAHAWGLLIPAQWYTFGSRHTSVVNFARADGSVTPVRKGVAAQGTTTQWFSNEWYQYQRFGGTNDGQLIQFSVLE</sequence>
<dbReference type="RefSeq" id="WP_194536067.1">
    <property type="nucleotide sequence ID" value="NZ_JACEFB010000001.1"/>
</dbReference>
<feature type="transmembrane region" description="Helical" evidence="1">
    <location>
        <begin position="12"/>
        <end position="35"/>
    </location>
</feature>
<dbReference type="InterPro" id="IPR011453">
    <property type="entry name" value="DUF1559"/>
</dbReference>
<dbReference type="AlphaFoldDB" id="A0A7V9AA33"/>
<evidence type="ECO:0000259" key="2">
    <source>
        <dbReference type="Pfam" id="PF07596"/>
    </source>
</evidence>
<feature type="domain" description="DUF1559" evidence="2">
    <location>
        <begin position="36"/>
        <end position="296"/>
    </location>
</feature>
<keyword evidence="1" id="KW-0472">Membrane</keyword>
<keyword evidence="1" id="KW-1133">Transmembrane helix</keyword>
<evidence type="ECO:0000313" key="4">
    <source>
        <dbReference type="Proteomes" id="UP000542342"/>
    </source>
</evidence>
<dbReference type="SUPFAM" id="SSF54523">
    <property type="entry name" value="Pili subunits"/>
    <property type="match status" value="1"/>
</dbReference>
<proteinExistence type="predicted"/>
<keyword evidence="4" id="KW-1185">Reference proteome</keyword>
<dbReference type="Pfam" id="PF07596">
    <property type="entry name" value="SBP_bac_10"/>
    <property type="match status" value="1"/>
</dbReference>
<organism evidence="3 4">
    <name type="scientific">Thermogemmata fonticola</name>
    <dbReference type="NCBI Taxonomy" id="2755323"/>
    <lineage>
        <taxon>Bacteria</taxon>
        <taxon>Pseudomonadati</taxon>
        <taxon>Planctomycetota</taxon>
        <taxon>Planctomycetia</taxon>
        <taxon>Gemmatales</taxon>
        <taxon>Gemmataceae</taxon>
        <taxon>Thermogemmata</taxon>
    </lineage>
</organism>
<keyword evidence="1" id="KW-0812">Transmembrane</keyword>
<evidence type="ECO:0000313" key="3">
    <source>
        <dbReference type="EMBL" id="MBA2224628.1"/>
    </source>
</evidence>
<accession>A0A7V9AA33</accession>
<dbReference type="EMBL" id="JACEFB010000001">
    <property type="protein sequence ID" value="MBA2224628.1"/>
    <property type="molecule type" value="Genomic_DNA"/>
</dbReference>
<dbReference type="Proteomes" id="UP000542342">
    <property type="component" value="Unassembled WGS sequence"/>
</dbReference>
<dbReference type="InterPro" id="IPR012902">
    <property type="entry name" value="N_methyl_site"/>
</dbReference>
<dbReference type="Pfam" id="PF07963">
    <property type="entry name" value="N_methyl"/>
    <property type="match status" value="1"/>
</dbReference>